<protein>
    <recommendedName>
        <fullName evidence="4">Fibronectin type-III domain-containing protein</fullName>
    </recommendedName>
</protein>
<reference evidence="2 3" key="1">
    <citation type="journal article" date="2019" name="Sci. Rep.">
        <title>Orb-weaving spider Araneus ventricosus genome elucidates the spidroin gene catalogue.</title>
        <authorList>
            <person name="Kono N."/>
            <person name="Nakamura H."/>
            <person name="Ohtoshi R."/>
            <person name="Moran D.A.P."/>
            <person name="Shinohara A."/>
            <person name="Yoshida Y."/>
            <person name="Fujiwara M."/>
            <person name="Mori M."/>
            <person name="Tomita M."/>
            <person name="Arakawa K."/>
        </authorList>
    </citation>
    <scope>NUCLEOTIDE SEQUENCE [LARGE SCALE GENOMIC DNA]</scope>
</reference>
<sequence>MILPGSLKIGLRFKVLIPFFCLLRFGVPLKTTTSVFSEANHSICRPREFVTSEHHTSTMSAEIAEQEKRCRRIVCYFSLPTKGTLYGMTHAKAMKTSGPRRHSPPSNPTRKRSYQIWEFPVSALTLGLSGIYTFRVTSRNVDQP</sequence>
<comment type="caution">
    <text evidence="2">The sequence shown here is derived from an EMBL/GenBank/DDBJ whole genome shotgun (WGS) entry which is preliminary data.</text>
</comment>
<evidence type="ECO:0000256" key="1">
    <source>
        <dbReference type="SAM" id="SignalP"/>
    </source>
</evidence>
<evidence type="ECO:0008006" key="4">
    <source>
        <dbReference type="Google" id="ProtNLM"/>
    </source>
</evidence>
<dbReference type="EMBL" id="BGPR01010068">
    <property type="protein sequence ID" value="GBN44073.1"/>
    <property type="molecule type" value="Genomic_DNA"/>
</dbReference>
<evidence type="ECO:0000313" key="2">
    <source>
        <dbReference type="EMBL" id="GBN44073.1"/>
    </source>
</evidence>
<evidence type="ECO:0000313" key="3">
    <source>
        <dbReference type="Proteomes" id="UP000499080"/>
    </source>
</evidence>
<gene>
    <name evidence="2" type="ORF">AVEN_22482_1</name>
</gene>
<dbReference type="AlphaFoldDB" id="A0A4Y2NZH8"/>
<dbReference type="Proteomes" id="UP000499080">
    <property type="component" value="Unassembled WGS sequence"/>
</dbReference>
<name>A0A4Y2NZH8_ARAVE</name>
<keyword evidence="1" id="KW-0732">Signal</keyword>
<proteinExistence type="predicted"/>
<feature type="chain" id="PRO_5021269900" description="Fibronectin type-III domain-containing protein" evidence="1">
    <location>
        <begin position="29"/>
        <end position="144"/>
    </location>
</feature>
<organism evidence="2 3">
    <name type="scientific">Araneus ventricosus</name>
    <name type="common">Orbweaver spider</name>
    <name type="synonym">Epeira ventricosa</name>
    <dbReference type="NCBI Taxonomy" id="182803"/>
    <lineage>
        <taxon>Eukaryota</taxon>
        <taxon>Metazoa</taxon>
        <taxon>Ecdysozoa</taxon>
        <taxon>Arthropoda</taxon>
        <taxon>Chelicerata</taxon>
        <taxon>Arachnida</taxon>
        <taxon>Araneae</taxon>
        <taxon>Araneomorphae</taxon>
        <taxon>Entelegynae</taxon>
        <taxon>Araneoidea</taxon>
        <taxon>Araneidae</taxon>
        <taxon>Araneus</taxon>
    </lineage>
</organism>
<keyword evidence="3" id="KW-1185">Reference proteome</keyword>
<accession>A0A4Y2NZH8</accession>
<feature type="signal peptide" evidence="1">
    <location>
        <begin position="1"/>
        <end position="28"/>
    </location>
</feature>